<dbReference type="Proteomes" id="UP001597380">
    <property type="component" value="Unassembled WGS sequence"/>
</dbReference>
<comment type="caution">
    <text evidence="4">The sequence shown here is derived from an EMBL/GenBank/DDBJ whole genome shotgun (WGS) entry which is preliminary data.</text>
</comment>
<dbReference type="GO" id="GO:0004519">
    <property type="term" value="F:endonuclease activity"/>
    <property type="evidence" value="ECO:0007669"/>
    <property type="project" value="UniProtKB-KW"/>
</dbReference>
<evidence type="ECO:0000256" key="3">
    <source>
        <dbReference type="ARBA" id="ARBA00022801"/>
    </source>
</evidence>
<dbReference type="PANTHER" id="PTHR33607">
    <property type="entry name" value="ENDONUCLEASE-1"/>
    <property type="match status" value="1"/>
</dbReference>
<organism evidence="4 5">
    <name type="scientific">Corallincola platygyrae</name>
    <dbReference type="NCBI Taxonomy" id="1193278"/>
    <lineage>
        <taxon>Bacteria</taxon>
        <taxon>Pseudomonadati</taxon>
        <taxon>Pseudomonadota</taxon>
        <taxon>Gammaproteobacteria</taxon>
        <taxon>Alteromonadales</taxon>
        <taxon>Psychromonadaceae</taxon>
        <taxon>Corallincola</taxon>
    </lineage>
</organism>
<dbReference type="Pfam" id="PF04231">
    <property type="entry name" value="Endonuclease_1"/>
    <property type="match status" value="1"/>
</dbReference>
<dbReference type="PANTHER" id="PTHR33607:SF2">
    <property type="entry name" value="ENDONUCLEASE-1"/>
    <property type="match status" value="1"/>
</dbReference>
<accession>A0ABW4XHQ6</accession>
<keyword evidence="4" id="KW-0255">Endonuclease</keyword>
<evidence type="ECO:0000313" key="4">
    <source>
        <dbReference type="EMBL" id="MFD2095061.1"/>
    </source>
</evidence>
<dbReference type="SUPFAM" id="SSF54060">
    <property type="entry name" value="His-Me finger endonucleases"/>
    <property type="match status" value="1"/>
</dbReference>
<sequence>MHAFQCSFGRFLLFAFFLAPIQTYGSDTFTFSQAKRELKTLYTTELSPQTFYCGCDFKKQGKKLIPVLESCGYQVRKEQKRASRIEWEHVVPAWEYGHQKQCWQKGGRKNCARNSDAFKAFEGDMHNLVPAIGEVNGNRSNYRFGMVTSSKHASYGACPMKIDFKQRVAEPTVRARGWVARIYFYMSEKHGIKLSRKQRQLFEAWDKQYEPSDAECQHERAVAALQGDRNRYTAEKCR</sequence>
<name>A0ABW4XHQ6_9GAMM</name>
<evidence type="ECO:0000256" key="2">
    <source>
        <dbReference type="ARBA" id="ARBA00022722"/>
    </source>
</evidence>
<reference evidence="5" key="1">
    <citation type="journal article" date="2019" name="Int. J. Syst. Evol. Microbiol.">
        <title>The Global Catalogue of Microorganisms (GCM) 10K type strain sequencing project: providing services to taxonomists for standard genome sequencing and annotation.</title>
        <authorList>
            <consortium name="The Broad Institute Genomics Platform"/>
            <consortium name="The Broad Institute Genome Sequencing Center for Infectious Disease"/>
            <person name="Wu L."/>
            <person name="Ma J."/>
        </authorList>
    </citation>
    <scope>NUCLEOTIDE SEQUENCE [LARGE SCALE GENOMIC DNA]</scope>
    <source>
        <strain evidence="5">CGMCC 1.10992</strain>
    </source>
</reference>
<keyword evidence="5" id="KW-1185">Reference proteome</keyword>
<proteinExistence type="inferred from homology"/>
<keyword evidence="3" id="KW-0378">Hydrolase</keyword>
<dbReference type="InterPro" id="IPR007346">
    <property type="entry name" value="Endonuclease-I"/>
</dbReference>
<keyword evidence="2" id="KW-0540">Nuclease</keyword>
<gene>
    <name evidence="4" type="ORF">ACFSJ3_03630</name>
</gene>
<dbReference type="InterPro" id="IPR044925">
    <property type="entry name" value="His-Me_finger_sf"/>
</dbReference>
<protein>
    <submittedName>
        <fullName evidence="4">Endonuclease</fullName>
    </submittedName>
</protein>
<evidence type="ECO:0000256" key="1">
    <source>
        <dbReference type="ARBA" id="ARBA00006429"/>
    </source>
</evidence>
<dbReference type="RefSeq" id="WP_377776178.1">
    <property type="nucleotide sequence ID" value="NZ_BAABLI010000004.1"/>
</dbReference>
<evidence type="ECO:0000313" key="5">
    <source>
        <dbReference type="Proteomes" id="UP001597380"/>
    </source>
</evidence>
<comment type="similarity">
    <text evidence="1">Belongs to the EndA/NucM nuclease family.</text>
</comment>
<dbReference type="EMBL" id="JBHUHT010000007">
    <property type="protein sequence ID" value="MFD2095061.1"/>
    <property type="molecule type" value="Genomic_DNA"/>
</dbReference>